<keyword evidence="3" id="KW-0648">Protein biosynthesis</keyword>
<dbReference type="Proteomes" id="UP000233325">
    <property type="component" value="Unassembled WGS sequence"/>
</dbReference>
<evidence type="ECO:0000256" key="1">
    <source>
        <dbReference type="ARBA" id="ARBA00005439"/>
    </source>
</evidence>
<evidence type="ECO:0000256" key="4">
    <source>
        <dbReference type="NCBIfam" id="TIGR00168"/>
    </source>
</evidence>
<dbReference type="EMBL" id="PHAH01000013">
    <property type="protein sequence ID" value="PKM88659.1"/>
    <property type="molecule type" value="Genomic_DNA"/>
</dbReference>
<organism evidence="7 8">
    <name type="scientific">Candidatus Falkowbacteria bacterium HGW-Falkowbacteria-2</name>
    <dbReference type="NCBI Taxonomy" id="2013769"/>
    <lineage>
        <taxon>Bacteria</taxon>
        <taxon>Candidatus Falkowiibacteriota</taxon>
    </lineage>
</organism>
<dbReference type="Pfam" id="PF00707">
    <property type="entry name" value="IF3_C"/>
    <property type="match status" value="1"/>
</dbReference>
<sequence>MRIKFHRTEQKEKKFFKSNSQIKAEEVFLIDENGDNFGVISTKEAIERAKDLDLDLVEVNPKAEPPVVKIVDLGQLKYEHEKKLHRQKVAQKKIDTKVIRLSFRISEHDFNFRLSQAEKFLAKENKLKIELILRGRERQYPQKAREIVDSFMTKLKQNPDFNIEVEQPLTNQGGRFTIVLMNKK</sequence>
<comment type="caution">
    <text evidence="7">The sequence shown here is derived from an EMBL/GenBank/DDBJ whole genome shotgun (WGS) entry which is preliminary data.</text>
</comment>
<proteinExistence type="inferred from homology"/>
<feature type="domain" description="Translation initiation factor 3 N-terminal" evidence="6">
    <location>
        <begin position="19"/>
        <end position="85"/>
    </location>
</feature>
<dbReference type="AlphaFoldDB" id="A0A2N2E1P7"/>
<dbReference type="PANTHER" id="PTHR10938">
    <property type="entry name" value="TRANSLATION INITIATION FACTOR IF-3"/>
    <property type="match status" value="1"/>
</dbReference>
<feature type="domain" description="Translation initiation factor 3 C-terminal" evidence="5">
    <location>
        <begin position="95"/>
        <end position="182"/>
    </location>
</feature>
<dbReference type="SUPFAM" id="SSF54364">
    <property type="entry name" value="Translation initiation factor IF3, N-terminal domain"/>
    <property type="match status" value="1"/>
</dbReference>
<dbReference type="InterPro" id="IPR001288">
    <property type="entry name" value="Translation_initiation_fac_3"/>
</dbReference>
<protein>
    <recommendedName>
        <fullName evidence="4">Translation initiation factor IF-3</fullName>
    </recommendedName>
</protein>
<evidence type="ECO:0000259" key="6">
    <source>
        <dbReference type="Pfam" id="PF05198"/>
    </source>
</evidence>
<evidence type="ECO:0000256" key="2">
    <source>
        <dbReference type="ARBA" id="ARBA00022540"/>
    </source>
</evidence>
<evidence type="ECO:0000313" key="8">
    <source>
        <dbReference type="Proteomes" id="UP000233325"/>
    </source>
</evidence>
<dbReference type="Gene3D" id="3.10.20.80">
    <property type="entry name" value="Translation initiation factor 3 (IF-3), N-terminal domain"/>
    <property type="match status" value="1"/>
</dbReference>
<dbReference type="SUPFAM" id="SSF55200">
    <property type="entry name" value="Translation initiation factor IF3, C-terminal domain"/>
    <property type="match status" value="1"/>
</dbReference>
<dbReference type="InterPro" id="IPR019814">
    <property type="entry name" value="Translation_initiation_fac_3_N"/>
</dbReference>
<dbReference type="Pfam" id="PF05198">
    <property type="entry name" value="IF3_N"/>
    <property type="match status" value="1"/>
</dbReference>
<keyword evidence="2 7" id="KW-0396">Initiation factor</keyword>
<dbReference type="InterPro" id="IPR019815">
    <property type="entry name" value="Translation_initiation_fac_3_C"/>
</dbReference>
<comment type="similarity">
    <text evidence="1">Belongs to the IF-3 family.</text>
</comment>
<evidence type="ECO:0000256" key="3">
    <source>
        <dbReference type="ARBA" id="ARBA00022917"/>
    </source>
</evidence>
<dbReference type="GO" id="GO:0003743">
    <property type="term" value="F:translation initiation factor activity"/>
    <property type="evidence" value="ECO:0007669"/>
    <property type="project" value="UniProtKB-UniRule"/>
</dbReference>
<dbReference type="NCBIfam" id="TIGR00168">
    <property type="entry name" value="infC"/>
    <property type="match status" value="1"/>
</dbReference>
<dbReference type="Gene3D" id="3.30.110.10">
    <property type="entry name" value="Translation initiation factor 3 (IF-3), C-terminal domain"/>
    <property type="match status" value="1"/>
</dbReference>
<dbReference type="GO" id="GO:0016020">
    <property type="term" value="C:membrane"/>
    <property type="evidence" value="ECO:0007669"/>
    <property type="project" value="TreeGrafter"/>
</dbReference>
<gene>
    <name evidence="7" type="primary">infC</name>
    <name evidence="7" type="ORF">CVU83_01365</name>
</gene>
<evidence type="ECO:0000259" key="5">
    <source>
        <dbReference type="Pfam" id="PF00707"/>
    </source>
</evidence>
<name>A0A2N2E1P7_9BACT</name>
<dbReference type="GO" id="GO:0043022">
    <property type="term" value="F:ribosome binding"/>
    <property type="evidence" value="ECO:0007669"/>
    <property type="project" value="TreeGrafter"/>
</dbReference>
<dbReference type="GO" id="GO:0005829">
    <property type="term" value="C:cytosol"/>
    <property type="evidence" value="ECO:0007669"/>
    <property type="project" value="TreeGrafter"/>
</dbReference>
<accession>A0A2N2E1P7</accession>
<reference evidence="7 8" key="1">
    <citation type="journal article" date="2017" name="ISME J.">
        <title>Potential for microbial H2 and metal transformations associated with novel bacteria and archaea in deep terrestrial subsurface sediments.</title>
        <authorList>
            <person name="Hernsdorf A.W."/>
            <person name="Amano Y."/>
            <person name="Miyakawa K."/>
            <person name="Ise K."/>
            <person name="Suzuki Y."/>
            <person name="Anantharaman K."/>
            <person name="Probst A."/>
            <person name="Burstein D."/>
            <person name="Thomas B.C."/>
            <person name="Banfield J.F."/>
        </authorList>
    </citation>
    <scope>NUCLEOTIDE SEQUENCE [LARGE SCALE GENOMIC DNA]</scope>
    <source>
        <strain evidence="7">HGW-Falkowbacteria-2</strain>
    </source>
</reference>
<dbReference type="GO" id="GO:0032790">
    <property type="term" value="P:ribosome disassembly"/>
    <property type="evidence" value="ECO:0007669"/>
    <property type="project" value="TreeGrafter"/>
</dbReference>
<dbReference type="PANTHER" id="PTHR10938:SF0">
    <property type="entry name" value="TRANSLATION INITIATION FACTOR IF-3, MITOCHONDRIAL"/>
    <property type="match status" value="1"/>
</dbReference>
<dbReference type="InterPro" id="IPR036787">
    <property type="entry name" value="T_IF-3_N_sf"/>
</dbReference>
<evidence type="ECO:0000313" key="7">
    <source>
        <dbReference type="EMBL" id="PKM88659.1"/>
    </source>
</evidence>
<dbReference type="InterPro" id="IPR036788">
    <property type="entry name" value="T_IF-3_C_sf"/>
</dbReference>